<dbReference type="PANTHER" id="PTHR30386:SF24">
    <property type="entry name" value="MULTIDRUG RESISTANCE EFFLUX PUMP"/>
    <property type="match status" value="1"/>
</dbReference>
<feature type="domain" description="Multidrug resistance protein MdtA-like barrel-sandwich hybrid" evidence="2">
    <location>
        <begin position="52"/>
        <end position="244"/>
    </location>
</feature>
<accession>A0A4Y6RME4</accession>
<dbReference type="Pfam" id="PF25917">
    <property type="entry name" value="BSH_RND"/>
    <property type="match status" value="1"/>
</dbReference>
<keyword evidence="1" id="KW-0175">Coiled coil</keyword>
<evidence type="ECO:0000313" key="5">
    <source>
        <dbReference type="Proteomes" id="UP000316665"/>
    </source>
</evidence>
<name>A0A4Y6RME4_9BURK</name>
<dbReference type="RefSeq" id="WP_141172224.1">
    <property type="nucleotide sequence ID" value="NZ_CP041185.1"/>
</dbReference>
<evidence type="ECO:0000259" key="3">
    <source>
        <dbReference type="Pfam" id="PF25963"/>
    </source>
</evidence>
<dbReference type="EMBL" id="CP041185">
    <property type="protein sequence ID" value="QDG73435.1"/>
    <property type="molecule type" value="Genomic_DNA"/>
</dbReference>
<feature type="domain" description="p-hydroxybenzoic acid efflux pump subunit AaeA-like beta-barrel" evidence="3">
    <location>
        <begin position="250"/>
        <end position="344"/>
    </location>
</feature>
<dbReference type="PANTHER" id="PTHR30386">
    <property type="entry name" value="MEMBRANE FUSION SUBUNIT OF EMRAB-TOLC MULTIDRUG EFFLUX PUMP"/>
    <property type="match status" value="1"/>
</dbReference>
<dbReference type="PROSITE" id="PS51257">
    <property type="entry name" value="PROKAR_LIPOPROTEIN"/>
    <property type="match status" value="1"/>
</dbReference>
<sequence>MQKPILRSRAFLLGLALLACALAFCAWQLLFARGDEQSTDDAFVSADYTVLSPKVGGIVRDVLVEDNQTVKAGDLLARIDDRDYQAAAASARAEVAGAEAQLANARATLQRQQSVIEQATTLVDANQAEDKLAQQELARSQHLAGQGAGSVQNAQQAQSRFDVSRARLAQNRAALVSTRKQTDILQAQQGAAEASLLRARASLQRAELDLSHTQLRAPIDGIVGRRAVRVGALVAPGASLMAVVPLNRSFVIANLQETQLTHVRQGQRASIAVDAYPGVLLHGTVHSIAPATGVTFAAIAPENATGNFTKVVQRIPVRIALEPGQDGDRDRGTRLRVGMSAEVRIDTAMRRQQLQQVSAR</sequence>
<evidence type="ECO:0000256" key="1">
    <source>
        <dbReference type="SAM" id="Coils"/>
    </source>
</evidence>
<dbReference type="Proteomes" id="UP000316665">
    <property type="component" value="Chromosome"/>
</dbReference>
<evidence type="ECO:0000313" key="4">
    <source>
        <dbReference type="EMBL" id="QDG73435.1"/>
    </source>
</evidence>
<keyword evidence="5" id="KW-1185">Reference proteome</keyword>
<dbReference type="GO" id="GO:0055085">
    <property type="term" value="P:transmembrane transport"/>
    <property type="evidence" value="ECO:0007669"/>
    <property type="project" value="InterPro"/>
</dbReference>
<dbReference type="SUPFAM" id="SSF111369">
    <property type="entry name" value="HlyD-like secretion proteins"/>
    <property type="match status" value="2"/>
</dbReference>
<dbReference type="InterPro" id="IPR058625">
    <property type="entry name" value="MdtA-like_BSH"/>
</dbReference>
<dbReference type="Gene3D" id="2.40.50.100">
    <property type="match status" value="1"/>
</dbReference>
<protein>
    <submittedName>
        <fullName evidence="4">HlyD family secretion protein</fullName>
    </submittedName>
</protein>
<gene>
    <name evidence="4" type="ORF">FJQ89_25625</name>
</gene>
<reference evidence="4 5" key="1">
    <citation type="submission" date="2019-06" db="EMBL/GenBank/DDBJ databases">
        <title>Complete genome sequence of Janthinobacterium sp. SNU WT3 isolated from diseased rainbow trout.</title>
        <authorList>
            <person name="Oh W.T."/>
            <person name="Park S.C."/>
        </authorList>
    </citation>
    <scope>NUCLEOTIDE SEQUENCE [LARGE SCALE GENOMIC DNA]</scope>
    <source>
        <strain evidence="4 5">SNU WT3</strain>
    </source>
</reference>
<feature type="coiled-coil region" evidence="1">
    <location>
        <begin position="88"/>
        <end position="122"/>
    </location>
</feature>
<dbReference type="OrthoDB" id="9811754at2"/>
<evidence type="ECO:0000259" key="2">
    <source>
        <dbReference type="Pfam" id="PF25917"/>
    </source>
</evidence>
<dbReference type="Pfam" id="PF25963">
    <property type="entry name" value="Beta-barrel_AAEA"/>
    <property type="match status" value="1"/>
</dbReference>
<dbReference type="InterPro" id="IPR058634">
    <property type="entry name" value="AaeA-lik-b-barrel"/>
</dbReference>
<organism evidence="4 5">
    <name type="scientific">Janthinobacterium tructae</name>
    <dbReference type="NCBI Taxonomy" id="2590869"/>
    <lineage>
        <taxon>Bacteria</taxon>
        <taxon>Pseudomonadati</taxon>
        <taxon>Pseudomonadota</taxon>
        <taxon>Betaproteobacteria</taxon>
        <taxon>Burkholderiales</taxon>
        <taxon>Oxalobacteraceae</taxon>
        <taxon>Janthinobacterium</taxon>
    </lineage>
</organism>
<dbReference type="Gene3D" id="2.40.30.170">
    <property type="match status" value="1"/>
</dbReference>
<dbReference type="KEGG" id="jas:FJQ89_25625"/>
<dbReference type="InterPro" id="IPR050739">
    <property type="entry name" value="MFP"/>
</dbReference>
<dbReference type="PRINTS" id="PR01490">
    <property type="entry name" value="RTXTOXIND"/>
</dbReference>
<dbReference type="AlphaFoldDB" id="A0A4Y6RME4"/>
<proteinExistence type="predicted"/>